<dbReference type="Gene3D" id="3.90.25.10">
    <property type="entry name" value="UDP-galactose 4-epimerase, domain 1"/>
    <property type="match status" value="1"/>
</dbReference>
<evidence type="ECO:0000256" key="1">
    <source>
        <dbReference type="ARBA" id="ARBA00006328"/>
    </source>
</evidence>
<evidence type="ECO:0000256" key="2">
    <source>
        <dbReference type="ARBA" id="ARBA00022857"/>
    </source>
</evidence>
<dbReference type="Gene3D" id="3.40.50.720">
    <property type="entry name" value="NAD(P)-binding Rossmann-like Domain"/>
    <property type="match status" value="1"/>
</dbReference>
<dbReference type="SUPFAM" id="SSF51735">
    <property type="entry name" value="NAD(P)-binding Rossmann-fold domains"/>
    <property type="match status" value="1"/>
</dbReference>
<dbReference type="AlphaFoldDB" id="A0A918FN74"/>
<proteinExistence type="inferred from homology"/>
<dbReference type="InterPro" id="IPR036291">
    <property type="entry name" value="NAD(P)-bd_dom_sf"/>
</dbReference>
<comment type="caution">
    <text evidence="4">The sequence shown here is derived from an EMBL/GenBank/DDBJ whole genome shotgun (WGS) entry which is preliminary data.</text>
</comment>
<accession>A0A918FN74</accession>
<keyword evidence="2" id="KW-0521">NADP</keyword>
<evidence type="ECO:0000259" key="3">
    <source>
        <dbReference type="Pfam" id="PF05368"/>
    </source>
</evidence>
<feature type="domain" description="NmrA-like" evidence="3">
    <location>
        <begin position="4"/>
        <end position="303"/>
    </location>
</feature>
<dbReference type="EMBL" id="BMSX01000037">
    <property type="protein sequence ID" value="GGR59139.1"/>
    <property type="molecule type" value="Genomic_DNA"/>
</dbReference>
<dbReference type="PANTHER" id="PTHR42748:SF7">
    <property type="entry name" value="NMRA LIKE REDOX SENSOR 1-RELATED"/>
    <property type="match status" value="1"/>
</dbReference>
<name>A0A918FN74_9ACTN</name>
<gene>
    <name evidence="4" type="ORF">GCM10010251_89870</name>
</gene>
<protein>
    <submittedName>
        <fullName evidence="4">Nucleotide-diphosphate-sugar epimerase</fullName>
    </submittedName>
</protein>
<organism evidence="4 5">
    <name type="scientific">Streptomyces aurantiogriseus</name>
    <dbReference type="NCBI Taxonomy" id="66870"/>
    <lineage>
        <taxon>Bacteria</taxon>
        <taxon>Bacillati</taxon>
        <taxon>Actinomycetota</taxon>
        <taxon>Actinomycetes</taxon>
        <taxon>Kitasatosporales</taxon>
        <taxon>Streptomycetaceae</taxon>
        <taxon>Streptomyces</taxon>
    </lineage>
</organism>
<dbReference type="PANTHER" id="PTHR42748">
    <property type="entry name" value="NITROGEN METABOLITE REPRESSION PROTEIN NMRA FAMILY MEMBER"/>
    <property type="match status" value="1"/>
</dbReference>
<dbReference type="InterPro" id="IPR051164">
    <property type="entry name" value="NmrA-like_oxidored"/>
</dbReference>
<evidence type="ECO:0000313" key="5">
    <source>
        <dbReference type="Proteomes" id="UP000658320"/>
    </source>
</evidence>
<dbReference type="Proteomes" id="UP000658320">
    <property type="component" value="Unassembled WGS sequence"/>
</dbReference>
<comment type="similarity">
    <text evidence="1">Belongs to the NmrA-type oxidoreductase family.</text>
</comment>
<evidence type="ECO:0000313" key="4">
    <source>
        <dbReference type="EMBL" id="GGR59139.1"/>
    </source>
</evidence>
<dbReference type="RefSeq" id="WP_189943818.1">
    <property type="nucleotide sequence ID" value="NZ_BMSX01000037.1"/>
</dbReference>
<keyword evidence="5" id="KW-1185">Reference proteome</keyword>
<sequence>MSENKVIAVVGATGAQGGSLVEAILEHPGSGLTVRALTRNPDSEKAKALASRGIEVVRGDADDPGSLESAFTGAHGAFLVTNFNEHGDAARETAQAKAMADAVKKAGVRHAVWSTLEDTRGLIADDDPRFVKLEGSRYLLNSDSKGEADGYFRELGVPTTFMRTCFFWENLFGPMFLRRGDDGALLLTIAIGDALLPGVSVKNIGRFAFGIFTHPEFIGRTVGVANAHLTGADMADTLARLLGEEVRYEPYTLDALRALDMPMADNFANLMQFKQAFNAEYVGARDLDVVRVLNPEVETFEQWVSEHKDQLKAR</sequence>
<reference evidence="4" key="1">
    <citation type="journal article" date="2014" name="Int. J. Syst. Evol. Microbiol.">
        <title>Complete genome sequence of Corynebacterium casei LMG S-19264T (=DSM 44701T), isolated from a smear-ripened cheese.</title>
        <authorList>
            <consortium name="US DOE Joint Genome Institute (JGI-PGF)"/>
            <person name="Walter F."/>
            <person name="Albersmeier A."/>
            <person name="Kalinowski J."/>
            <person name="Ruckert C."/>
        </authorList>
    </citation>
    <scope>NUCLEOTIDE SEQUENCE</scope>
    <source>
        <strain evidence="4">JCM 4346</strain>
    </source>
</reference>
<reference evidence="4" key="2">
    <citation type="submission" date="2020-09" db="EMBL/GenBank/DDBJ databases">
        <authorList>
            <person name="Sun Q."/>
            <person name="Ohkuma M."/>
        </authorList>
    </citation>
    <scope>NUCLEOTIDE SEQUENCE</scope>
    <source>
        <strain evidence="4">JCM 4346</strain>
    </source>
</reference>
<dbReference type="Pfam" id="PF05368">
    <property type="entry name" value="NmrA"/>
    <property type="match status" value="1"/>
</dbReference>
<dbReference type="InterPro" id="IPR008030">
    <property type="entry name" value="NmrA-like"/>
</dbReference>
<dbReference type="CDD" id="cd05251">
    <property type="entry name" value="NmrA_like_SDR_a"/>
    <property type="match status" value="1"/>
</dbReference>